<keyword evidence="4 6" id="KW-0472">Membrane</keyword>
<sequence>MAATVASSAVPVGGPVLPFPFAQGGDPAAFDSAPLMPPPRGVSSNFEGPFSLAPTAKAVTFVTATLMVATVCLRFWARVLVTRDLGVDDALLLAGVVTTVAYCTLSVLSNGYLGLHSWNVHFKSYSVSSLKTITITVPTLYTVSIILIKSSLFTLYLRIFQPSRKITLMTWAGLAFTVLGHSALLVLNFVLCRPSQWSGDDDEPPVVLYIANNARCEQTKMDLTIADGVIGALTDTYLMVVPISAISGLNMSHGHKKGAIAVSRTVLCDATLCSLASLHFHIIERTSADYSWHEGFMTLLRVVELNAGIISASIPVAWIVIKTIIRNCCLRKMSWKRSNSAEGTAPTISTFTTINRKSVLEE</sequence>
<evidence type="ECO:0000313" key="8">
    <source>
        <dbReference type="EMBL" id="KAK4184096.1"/>
    </source>
</evidence>
<evidence type="ECO:0000256" key="1">
    <source>
        <dbReference type="ARBA" id="ARBA00004141"/>
    </source>
</evidence>
<evidence type="ECO:0000256" key="6">
    <source>
        <dbReference type="SAM" id="Phobius"/>
    </source>
</evidence>
<feature type="transmembrane region" description="Helical" evidence="6">
    <location>
        <begin position="229"/>
        <end position="249"/>
    </location>
</feature>
<gene>
    <name evidence="8" type="ORF">QBC35DRAFT_392402</name>
</gene>
<reference evidence="8" key="2">
    <citation type="submission" date="2023-05" db="EMBL/GenBank/DDBJ databases">
        <authorList>
            <consortium name="Lawrence Berkeley National Laboratory"/>
            <person name="Steindorff A."/>
            <person name="Hensen N."/>
            <person name="Bonometti L."/>
            <person name="Westerberg I."/>
            <person name="Brannstrom I.O."/>
            <person name="Guillou S."/>
            <person name="Cros-Aarteil S."/>
            <person name="Calhoun S."/>
            <person name="Haridas S."/>
            <person name="Kuo A."/>
            <person name="Mondo S."/>
            <person name="Pangilinan J."/>
            <person name="Riley R."/>
            <person name="Labutti K."/>
            <person name="Andreopoulos B."/>
            <person name="Lipzen A."/>
            <person name="Chen C."/>
            <person name="Yanf M."/>
            <person name="Daum C."/>
            <person name="Ng V."/>
            <person name="Clum A."/>
            <person name="Ohm R."/>
            <person name="Martin F."/>
            <person name="Silar P."/>
            <person name="Natvig D."/>
            <person name="Lalanne C."/>
            <person name="Gautier V."/>
            <person name="Ament-Velasquez S.L."/>
            <person name="Kruys A."/>
            <person name="Hutchinson M.I."/>
            <person name="Powell A.J."/>
            <person name="Barry K."/>
            <person name="Miller A.N."/>
            <person name="Grigoriev I.V."/>
            <person name="Debuchy R."/>
            <person name="Gladieux P."/>
            <person name="Thoren M.H."/>
            <person name="Johannesson H."/>
        </authorList>
    </citation>
    <scope>NUCLEOTIDE SEQUENCE</scope>
    <source>
        <strain evidence="8">PSN309</strain>
    </source>
</reference>
<keyword evidence="2 6" id="KW-0812">Transmembrane</keyword>
<dbReference type="PANTHER" id="PTHR33048">
    <property type="entry name" value="PTH11-LIKE INTEGRAL MEMBRANE PROTEIN (AFU_ORTHOLOGUE AFUA_5G11245)"/>
    <property type="match status" value="1"/>
</dbReference>
<feature type="transmembrane region" description="Helical" evidence="6">
    <location>
        <begin position="168"/>
        <end position="191"/>
    </location>
</feature>
<reference evidence="8" key="1">
    <citation type="journal article" date="2023" name="Mol. Phylogenet. Evol.">
        <title>Genome-scale phylogeny and comparative genomics of the fungal order Sordariales.</title>
        <authorList>
            <person name="Hensen N."/>
            <person name="Bonometti L."/>
            <person name="Westerberg I."/>
            <person name="Brannstrom I.O."/>
            <person name="Guillou S."/>
            <person name="Cros-Aarteil S."/>
            <person name="Calhoun S."/>
            <person name="Haridas S."/>
            <person name="Kuo A."/>
            <person name="Mondo S."/>
            <person name="Pangilinan J."/>
            <person name="Riley R."/>
            <person name="LaButti K."/>
            <person name="Andreopoulos B."/>
            <person name="Lipzen A."/>
            <person name="Chen C."/>
            <person name="Yan M."/>
            <person name="Daum C."/>
            <person name="Ng V."/>
            <person name="Clum A."/>
            <person name="Steindorff A."/>
            <person name="Ohm R.A."/>
            <person name="Martin F."/>
            <person name="Silar P."/>
            <person name="Natvig D.O."/>
            <person name="Lalanne C."/>
            <person name="Gautier V."/>
            <person name="Ament-Velasquez S.L."/>
            <person name="Kruys A."/>
            <person name="Hutchinson M.I."/>
            <person name="Powell A.J."/>
            <person name="Barry K."/>
            <person name="Miller A.N."/>
            <person name="Grigoriev I.V."/>
            <person name="Debuchy R."/>
            <person name="Gladieux P."/>
            <person name="Hiltunen Thoren M."/>
            <person name="Johannesson H."/>
        </authorList>
    </citation>
    <scope>NUCLEOTIDE SEQUENCE</scope>
    <source>
        <strain evidence="8">PSN309</strain>
    </source>
</reference>
<feature type="transmembrane region" description="Helical" evidence="6">
    <location>
        <begin position="261"/>
        <end position="283"/>
    </location>
</feature>
<evidence type="ECO:0000313" key="9">
    <source>
        <dbReference type="Proteomes" id="UP001302126"/>
    </source>
</evidence>
<dbReference type="GO" id="GO:0016020">
    <property type="term" value="C:membrane"/>
    <property type="evidence" value="ECO:0007669"/>
    <property type="project" value="UniProtKB-SubCell"/>
</dbReference>
<feature type="transmembrane region" description="Helical" evidence="6">
    <location>
        <begin position="133"/>
        <end position="156"/>
    </location>
</feature>
<feature type="domain" description="Rhodopsin" evidence="7">
    <location>
        <begin position="73"/>
        <end position="322"/>
    </location>
</feature>
<dbReference type="InterPro" id="IPR049326">
    <property type="entry name" value="Rhodopsin_dom_fungi"/>
</dbReference>
<comment type="similarity">
    <text evidence="5">Belongs to the SAT4 family.</text>
</comment>
<dbReference type="EMBL" id="MU864505">
    <property type="protein sequence ID" value="KAK4184096.1"/>
    <property type="molecule type" value="Genomic_DNA"/>
</dbReference>
<organism evidence="8 9">
    <name type="scientific">Podospora australis</name>
    <dbReference type="NCBI Taxonomy" id="1536484"/>
    <lineage>
        <taxon>Eukaryota</taxon>
        <taxon>Fungi</taxon>
        <taxon>Dikarya</taxon>
        <taxon>Ascomycota</taxon>
        <taxon>Pezizomycotina</taxon>
        <taxon>Sordariomycetes</taxon>
        <taxon>Sordariomycetidae</taxon>
        <taxon>Sordariales</taxon>
        <taxon>Podosporaceae</taxon>
        <taxon>Podospora</taxon>
    </lineage>
</organism>
<protein>
    <recommendedName>
        <fullName evidence="7">Rhodopsin domain-containing protein</fullName>
    </recommendedName>
</protein>
<feature type="transmembrane region" description="Helical" evidence="6">
    <location>
        <begin position="89"/>
        <end position="113"/>
    </location>
</feature>
<accession>A0AAN6WML9</accession>
<dbReference type="Pfam" id="PF20684">
    <property type="entry name" value="Fung_rhodopsin"/>
    <property type="match status" value="1"/>
</dbReference>
<evidence type="ECO:0000256" key="3">
    <source>
        <dbReference type="ARBA" id="ARBA00022989"/>
    </source>
</evidence>
<evidence type="ECO:0000256" key="2">
    <source>
        <dbReference type="ARBA" id="ARBA00022692"/>
    </source>
</evidence>
<evidence type="ECO:0000256" key="4">
    <source>
        <dbReference type="ARBA" id="ARBA00023136"/>
    </source>
</evidence>
<proteinExistence type="inferred from homology"/>
<comment type="caution">
    <text evidence="8">The sequence shown here is derived from an EMBL/GenBank/DDBJ whole genome shotgun (WGS) entry which is preliminary data.</text>
</comment>
<keyword evidence="3 6" id="KW-1133">Transmembrane helix</keyword>
<feature type="transmembrane region" description="Helical" evidence="6">
    <location>
        <begin position="58"/>
        <end position="77"/>
    </location>
</feature>
<name>A0AAN6WML9_9PEZI</name>
<dbReference type="InterPro" id="IPR052337">
    <property type="entry name" value="SAT4-like"/>
</dbReference>
<dbReference type="AlphaFoldDB" id="A0AAN6WML9"/>
<comment type="subcellular location">
    <subcellularLocation>
        <location evidence="1">Membrane</location>
        <topology evidence="1">Multi-pass membrane protein</topology>
    </subcellularLocation>
</comment>
<dbReference type="PANTHER" id="PTHR33048:SF158">
    <property type="entry name" value="MEMBRANE PROTEIN PTH11-LIKE, PUTATIVE-RELATED"/>
    <property type="match status" value="1"/>
</dbReference>
<evidence type="ECO:0000259" key="7">
    <source>
        <dbReference type="Pfam" id="PF20684"/>
    </source>
</evidence>
<keyword evidence="9" id="KW-1185">Reference proteome</keyword>
<feature type="transmembrane region" description="Helical" evidence="6">
    <location>
        <begin position="303"/>
        <end position="325"/>
    </location>
</feature>
<dbReference type="Proteomes" id="UP001302126">
    <property type="component" value="Unassembled WGS sequence"/>
</dbReference>
<evidence type="ECO:0000256" key="5">
    <source>
        <dbReference type="ARBA" id="ARBA00038359"/>
    </source>
</evidence>